<feature type="region of interest" description="Disordered" evidence="7">
    <location>
        <begin position="587"/>
        <end position="611"/>
    </location>
</feature>
<accession>A0ABV5LWH6</accession>
<keyword evidence="4 11" id="KW-0067">ATP-binding</keyword>
<evidence type="ECO:0000256" key="6">
    <source>
        <dbReference type="ARBA" id="ARBA00023136"/>
    </source>
</evidence>
<evidence type="ECO:0000256" key="7">
    <source>
        <dbReference type="SAM" id="MobiDB-lite"/>
    </source>
</evidence>
<feature type="domain" description="ABC transmembrane type-1" evidence="10">
    <location>
        <begin position="39"/>
        <end position="312"/>
    </location>
</feature>
<feature type="transmembrane region" description="Helical" evidence="8">
    <location>
        <begin position="669"/>
        <end position="695"/>
    </location>
</feature>
<feature type="transmembrane region" description="Helical" evidence="8">
    <location>
        <begin position="39"/>
        <end position="62"/>
    </location>
</feature>
<dbReference type="PROSITE" id="PS50893">
    <property type="entry name" value="ABC_TRANSPORTER_2"/>
    <property type="match status" value="2"/>
</dbReference>
<dbReference type="SUPFAM" id="SSF52540">
    <property type="entry name" value="P-loop containing nucleoside triphosphate hydrolases"/>
    <property type="match status" value="2"/>
</dbReference>
<feature type="domain" description="ABC transporter" evidence="9">
    <location>
        <begin position="343"/>
        <end position="579"/>
    </location>
</feature>
<dbReference type="PROSITE" id="PS50929">
    <property type="entry name" value="ABC_TM1F"/>
    <property type="match status" value="2"/>
</dbReference>
<dbReference type="Pfam" id="PF00005">
    <property type="entry name" value="ABC_tran"/>
    <property type="match status" value="2"/>
</dbReference>
<feature type="transmembrane region" description="Helical" evidence="8">
    <location>
        <begin position="167"/>
        <end position="184"/>
    </location>
</feature>
<feature type="region of interest" description="Disordered" evidence="7">
    <location>
        <begin position="1"/>
        <end position="20"/>
    </location>
</feature>
<evidence type="ECO:0000256" key="8">
    <source>
        <dbReference type="SAM" id="Phobius"/>
    </source>
</evidence>
<dbReference type="InterPro" id="IPR011527">
    <property type="entry name" value="ABC1_TM_dom"/>
</dbReference>
<feature type="domain" description="ABC transmembrane type-1" evidence="10">
    <location>
        <begin position="635"/>
        <end position="900"/>
    </location>
</feature>
<evidence type="ECO:0000256" key="4">
    <source>
        <dbReference type="ARBA" id="ARBA00022840"/>
    </source>
</evidence>
<keyword evidence="12" id="KW-1185">Reference proteome</keyword>
<evidence type="ECO:0000256" key="5">
    <source>
        <dbReference type="ARBA" id="ARBA00022989"/>
    </source>
</evidence>
<feature type="transmembrane region" description="Helical" evidence="8">
    <location>
        <begin position="253"/>
        <end position="275"/>
    </location>
</feature>
<dbReference type="InterPro" id="IPR039421">
    <property type="entry name" value="Type_1_exporter"/>
</dbReference>
<dbReference type="Gene3D" id="1.20.1560.10">
    <property type="entry name" value="ABC transporter type 1, transmembrane domain"/>
    <property type="match status" value="2"/>
</dbReference>
<dbReference type="InterPro" id="IPR027417">
    <property type="entry name" value="P-loop_NTPase"/>
</dbReference>
<evidence type="ECO:0000256" key="1">
    <source>
        <dbReference type="ARBA" id="ARBA00004651"/>
    </source>
</evidence>
<evidence type="ECO:0000256" key="2">
    <source>
        <dbReference type="ARBA" id="ARBA00022692"/>
    </source>
</evidence>
<feature type="transmembrane region" description="Helical" evidence="8">
    <location>
        <begin position="629"/>
        <end position="649"/>
    </location>
</feature>
<evidence type="ECO:0000256" key="3">
    <source>
        <dbReference type="ARBA" id="ARBA00022741"/>
    </source>
</evidence>
<evidence type="ECO:0000259" key="9">
    <source>
        <dbReference type="PROSITE" id="PS50893"/>
    </source>
</evidence>
<dbReference type="RefSeq" id="WP_380136973.1">
    <property type="nucleotide sequence ID" value="NZ_JBHLUI010000008.1"/>
</dbReference>
<reference evidence="11 12" key="1">
    <citation type="submission" date="2024-09" db="EMBL/GenBank/DDBJ databases">
        <authorList>
            <person name="Sun Q."/>
            <person name="Mori K."/>
        </authorList>
    </citation>
    <scope>NUCLEOTIDE SEQUENCE [LARGE SCALE GENOMIC DNA]</scope>
    <source>
        <strain evidence="11 12">TISTR 1856</strain>
    </source>
</reference>
<dbReference type="Pfam" id="PF00664">
    <property type="entry name" value="ABC_membrane"/>
    <property type="match status" value="1"/>
</dbReference>
<protein>
    <submittedName>
        <fullName evidence="11">ATP-binding cassette domain-containing protein</fullName>
    </submittedName>
</protein>
<evidence type="ECO:0000313" key="12">
    <source>
        <dbReference type="Proteomes" id="UP001589748"/>
    </source>
</evidence>
<keyword evidence="2 8" id="KW-0812">Transmembrane</keyword>
<evidence type="ECO:0000313" key="11">
    <source>
        <dbReference type="EMBL" id="MFB9378413.1"/>
    </source>
</evidence>
<feature type="transmembrane region" description="Helical" evidence="8">
    <location>
        <begin position="144"/>
        <end position="161"/>
    </location>
</feature>
<organism evidence="11 12">
    <name type="scientific">Kineococcus gynurae</name>
    <dbReference type="NCBI Taxonomy" id="452979"/>
    <lineage>
        <taxon>Bacteria</taxon>
        <taxon>Bacillati</taxon>
        <taxon>Actinomycetota</taxon>
        <taxon>Actinomycetes</taxon>
        <taxon>Kineosporiales</taxon>
        <taxon>Kineosporiaceae</taxon>
        <taxon>Kineococcus</taxon>
    </lineage>
</organism>
<sequence>MLFARPRLRPARRPASATASAGAARPLTLRRLAGPPTTIALVVVVLAALAQTLATVVVGRMAQDPTTQLLSLLAVLALGGSALDTVGRASFATAVGRAEGELRADLLGAALQQPLPTLAEQAVGEVIDRVDDDPRQLGQLLRDTFWSLFGAIVRSALAWVVAGLTWWPAWFAFPVVAALALLVARPLTAELARRKVVEESAWTDHAAQLEEAVAGRDDVRSSLGQAHVVRRYAGLGARLLTAVRATTRLASLVGWRTGMVLSTLLLALVLTGTALVGAGNLQVAALVTVWLLMSGFVGDLTEVANRLPDVQAGLGALQRIRSLLRAEPEPRGGQGLPAGDLDLRLDHLDFRYPDDEVGTYALRDVTVSVGAGRTVALVGRSGSGKSTLAALLSRAVEPPRGTVLLGGVDILDLDLQELRRAVGVVTQRTELLAASLADNITLTEPVARDRVETAIAALGLQDWVAGLRDGLDTPLGPGGVTLSAGESQLVAFARLLVRDVRLVVLDEATARMDPLTEARVTQAAERLLAGRTGVVIAHRLGTTRRADDVVVLAGGRVVQSGPRADLATRPGPFAELLAASALTPVTIPGARDPLGEQRPRSRRTPVPAPAPRPRLARTVLAAIRCYPRWGLAGGLLFGTLSLIGAYGVLTGWAWGRLVQALADGRDGTTTWVLAATVGVSLLALPFVLAGALRLYPLWWNAITLRLRLSVLLGQTRQRRLPRTPPGEVTARALDSERFVLYVDRWVDVVLGAVTVVVTALVARSLVAGGIIAVVMLGSALVSTLGAPVAGRNGRRAGDARVAYGRALGSAVDAVRTVKLAGVVGPVTAHLHAVDAVRVRASIREFRVRAVLDGVPGLLVQAGLVLTWGLHLGGAWSLATALLVSTAVAGTSYFGTVAGAVVTEAPVAREWLRQTAALAGRSDVLAAPDDVDLVAGAAPAPAPVGKEPLRTLRLRGFTAVHDDGTVGVAGVDLDVRAGELVLVVGGVGAGKSSLLAALAGLVDHEGRLLWNGREVADAETFLRPGQVGYVAQLPRVLSGSFDDNVALDHQGARGRSGAAVSTARLDVDVAAAGGTAALVGHRGVRLSGGQVQRLALARALATGAELLVADDVSSALDARTELELWEALRESRTTVLGSTSKRSALLLADRVLVLAGGRVAGFDRWSELEGEWGHLAG</sequence>
<dbReference type="InterPro" id="IPR036640">
    <property type="entry name" value="ABC1_TM_sf"/>
</dbReference>
<keyword evidence="3" id="KW-0547">Nucleotide-binding</keyword>
<dbReference type="PANTHER" id="PTHR24221">
    <property type="entry name" value="ATP-BINDING CASSETTE SUB-FAMILY B"/>
    <property type="match status" value="1"/>
</dbReference>
<comment type="caution">
    <text evidence="11">The sequence shown here is derived from an EMBL/GenBank/DDBJ whole genome shotgun (WGS) entry which is preliminary data.</text>
</comment>
<feature type="domain" description="ABC transporter" evidence="9">
    <location>
        <begin position="951"/>
        <end position="1176"/>
    </location>
</feature>
<feature type="transmembrane region" description="Helical" evidence="8">
    <location>
        <begin position="849"/>
        <end position="869"/>
    </location>
</feature>
<dbReference type="Gene3D" id="3.40.50.300">
    <property type="entry name" value="P-loop containing nucleotide triphosphate hydrolases"/>
    <property type="match status" value="2"/>
</dbReference>
<dbReference type="PROSITE" id="PS00211">
    <property type="entry name" value="ABC_TRANSPORTER_1"/>
    <property type="match status" value="1"/>
</dbReference>
<dbReference type="SMART" id="SM00382">
    <property type="entry name" value="AAA"/>
    <property type="match status" value="2"/>
</dbReference>
<feature type="transmembrane region" description="Helical" evidence="8">
    <location>
        <begin position="768"/>
        <end position="790"/>
    </location>
</feature>
<dbReference type="InterPro" id="IPR003593">
    <property type="entry name" value="AAA+_ATPase"/>
</dbReference>
<dbReference type="Proteomes" id="UP001589748">
    <property type="component" value="Unassembled WGS sequence"/>
</dbReference>
<dbReference type="SUPFAM" id="SSF90123">
    <property type="entry name" value="ABC transporter transmembrane region"/>
    <property type="match status" value="2"/>
</dbReference>
<gene>
    <name evidence="11" type="ORF">ACFFVI_15700</name>
</gene>
<dbReference type="InterPro" id="IPR017871">
    <property type="entry name" value="ABC_transporter-like_CS"/>
</dbReference>
<feature type="transmembrane region" description="Helical" evidence="8">
    <location>
        <begin position="875"/>
        <end position="902"/>
    </location>
</feature>
<comment type="subcellular location">
    <subcellularLocation>
        <location evidence="1">Cell membrane</location>
        <topology evidence="1">Multi-pass membrane protein</topology>
    </subcellularLocation>
</comment>
<dbReference type="GO" id="GO:0005524">
    <property type="term" value="F:ATP binding"/>
    <property type="evidence" value="ECO:0007669"/>
    <property type="project" value="UniProtKB-KW"/>
</dbReference>
<keyword evidence="5 8" id="KW-1133">Transmembrane helix</keyword>
<feature type="transmembrane region" description="Helical" evidence="8">
    <location>
        <begin position="281"/>
        <end position="298"/>
    </location>
</feature>
<dbReference type="InterPro" id="IPR003439">
    <property type="entry name" value="ABC_transporter-like_ATP-bd"/>
</dbReference>
<proteinExistence type="predicted"/>
<dbReference type="PANTHER" id="PTHR24221:SF654">
    <property type="entry name" value="ATP-BINDING CASSETTE SUB-FAMILY B MEMBER 6"/>
    <property type="match status" value="1"/>
</dbReference>
<evidence type="ECO:0000259" key="10">
    <source>
        <dbReference type="PROSITE" id="PS50929"/>
    </source>
</evidence>
<name>A0ABV5LWH6_9ACTN</name>
<feature type="compositionally biased region" description="Basic residues" evidence="7">
    <location>
        <begin position="1"/>
        <end position="12"/>
    </location>
</feature>
<dbReference type="EMBL" id="JBHMDM010000007">
    <property type="protein sequence ID" value="MFB9378413.1"/>
    <property type="molecule type" value="Genomic_DNA"/>
</dbReference>
<feature type="transmembrane region" description="Helical" evidence="8">
    <location>
        <begin position="745"/>
        <end position="762"/>
    </location>
</feature>
<keyword evidence="6 8" id="KW-0472">Membrane</keyword>